<evidence type="ECO:0000256" key="3">
    <source>
        <dbReference type="ARBA" id="ARBA00021797"/>
    </source>
</evidence>
<dbReference type="OrthoDB" id="445556at2759"/>
<evidence type="ECO:0000313" key="9">
    <source>
        <dbReference type="EMBL" id="KAF9444349.1"/>
    </source>
</evidence>
<dbReference type="Gene3D" id="3.10.660.10">
    <property type="entry name" value="DPH Zinc finger"/>
    <property type="match status" value="1"/>
</dbReference>
<name>A0A9P5X4C5_9AGAR</name>
<dbReference type="GO" id="GO:0008198">
    <property type="term" value="F:ferrous iron binding"/>
    <property type="evidence" value="ECO:0007669"/>
    <property type="project" value="TreeGrafter"/>
</dbReference>
<dbReference type="AlphaFoldDB" id="A0A9P5X4C5"/>
<evidence type="ECO:0000256" key="6">
    <source>
        <dbReference type="ARBA" id="ARBA00023004"/>
    </source>
</evidence>
<dbReference type="PROSITE" id="PS50076">
    <property type="entry name" value="DNAJ_2"/>
    <property type="match status" value="1"/>
</dbReference>
<reference evidence="9" key="1">
    <citation type="submission" date="2020-11" db="EMBL/GenBank/DDBJ databases">
        <authorList>
            <consortium name="DOE Joint Genome Institute"/>
            <person name="Ahrendt S."/>
            <person name="Riley R."/>
            <person name="Andreopoulos W."/>
            <person name="Labutti K."/>
            <person name="Pangilinan J."/>
            <person name="Ruiz-Duenas F.J."/>
            <person name="Barrasa J.M."/>
            <person name="Sanchez-Garcia M."/>
            <person name="Camarero S."/>
            <person name="Miyauchi S."/>
            <person name="Serrano A."/>
            <person name="Linde D."/>
            <person name="Babiker R."/>
            <person name="Drula E."/>
            <person name="Ayuso-Fernandez I."/>
            <person name="Pacheco R."/>
            <person name="Padilla G."/>
            <person name="Ferreira P."/>
            <person name="Barriuso J."/>
            <person name="Kellner H."/>
            <person name="Castanera R."/>
            <person name="Alfaro M."/>
            <person name="Ramirez L."/>
            <person name="Pisabarro A.G."/>
            <person name="Kuo A."/>
            <person name="Tritt A."/>
            <person name="Lipzen A."/>
            <person name="He G."/>
            <person name="Yan M."/>
            <person name="Ng V."/>
            <person name="Cullen D."/>
            <person name="Martin F."/>
            <person name="Rosso M.-N."/>
            <person name="Henrissat B."/>
            <person name="Hibbett D."/>
            <person name="Martinez A.T."/>
            <person name="Grigoriev I.V."/>
        </authorList>
    </citation>
    <scope>NUCLEOTIDE SEQUENCE</scope>
    <source>
        <strain evidence="9">MF-IS2</strain>
    </source>
</reference>
<evidence type="ECO:0000256" key="5">
    <source>
        <dbReference type="ARBA" id="ARBA00022833"/>
    </source>
</evidence>
<feature type="domain" description="J" evidence="7">
    <location>
        <begin position="3"/>
        <end position="72"/>
    </location>
</feature>
<dbReference type="PROSITE" id="PS51074">
    <property type="entry name" value="DPH_MB"/>
    <property type="match status" value="1"/>
</dbReference>
<evidence type="ECO:0000256" key="1">
    <source>
        <dbReference type="ARBA" id="ARBA00003474"/>
    </source>
</evidence>
<dbReference type="SUPFAM" id="SSF144217">
    <property type="entry name" value="CSL zinc finger"/>
    <property type="match status" value="1"/>
</dbReference>
<dbReference type="SMART" id="SM00271">
    <property type="entry name" value="DnaJ"/>
    <property type="match status" value="1"/>
</dbReference>
<keyword evidence="4" id="KW-0479">Metal-binding</keyword>
<dbReference type="EMBL" id="MU151383">
    <property type="protein sequence ID" value="KAF9444349.1"/>
    <property type="molecule type" value="Genomic_DNA"/>
</dbReference>
<sequence length="153" mass="17228">MHNYYEILSVPPSASPTEIKLAYHHLLLKHHPDKNIHSRNAPNIDVVDIALMQEAYTTLAAPSARAEYDASLKKYKEGTKTLGPRPAQIVSLEEFTQLDLEGMDDTWEYPCRCGGSYRISESDMEKGQHLVGCRSCSEVIWAGYEVQEDEANT</sequence>
<evidence type="ECO:0000256" key="2">
    <source>
        <dbReference type="ARBA" id="ARBA00006169"/>
    </source>
</evidence>
<dbReference type="Pfam" id="PF05207">
    <property type="entry name" value="Zn_ribbon_CSL"/>
    <property type="match status" value="1"/>
</dbReference>
<dbReference type="InterPro" id="IPR036671">
    <property type="entry name" value="DPH_MB_sf"/>
</dbReference>
<dbReference type="Proteomes" id="UP000807342">
    <property type="component" value="Unassembled WGS sequence"/>
</dbReference>
<dbReference type="GO" id="GO:0001671">
    <property type="term" value="F:ATPase activator activity"/>
    <property type="evidence" value="ECO:0007669"/>
    <property type="project" value="TreeGrafter"/>
</dbReference>
<keyword evidence="10" id="KW-1185">Reference proteome</keyword>
<feature type="domain" description="DPH-type MB" evidence="8">
    <location>
        <begin position="86"/>
        <end position="145"/>
    </location>
</feature>
<evidence type="ECO:0000256" key="4">
    <source>
        <dbReference type="ARBA" id="ARBA00022723"/>
    </source>
</evidence>
<evidence type="ECO:0000259" key="8">
    <source>
        <dbReference type="PROSITE" id="PS51074"/>
    </source>
</evidence>
<dbReference type="PRINTS" id="PR00625">
    <property type="entry name" value="JDOMAIN"/>
</dbReference>
<dbReference type="Pfam" id="PF00226">
    <property type="entry name" value="DnaJ"/>
    <property type="match status" value="1"/>
</dbReference>
<dbReference type="PANTHER" id="PTHR45255:SF1">
    <property type="entry name" value="DNAJ HOMOLOG SUBFAMILY C MEMBER 24"/>
    <property type="match status" value="1"/>
</dbReference>
<dbReference type="InterPro" id="IPR007872">
    <property type="entry name" value="DPH_MB_dom"/>
</dbReference>
<evidence type="ECO:0000313" key="10">
    <source>
        <dbReference type="Proteomes" id="UP000807342"/>
    </source>
</evidence>
<gene>
    <name evidence="9" type="ORF">P691DRAFT_807510</name>
</gene>
<keyword evidence="6" id="KW-0408">Iron</keyword>
<comment type="caution">
    <text evidence="9">The sequence shown here is derived from an EMBL/GenBank/DDBJ whole genome shotgun (WGS) entry which is preliminary data.</text>
</comment>
<dbReference type="InterPro" id="IPR036869">
    <property type="entry name" value="J_dom_sf"/>
</dbReference>
<dbReference type="InterPro" id="IPR001623">
    <property type="entry name" value="DnaJ_domain"/>
</dbReference>
<protein>
    <recommendedName>
        <fullName evidence="3">Diphthamide biosynthesis protein 4</fullName>
    </recommendedName>
</protein>
<comment type="similarity">
    <text evidence="2">Belongs to the DPH4 family.</text>
</comment>
<evidence type="ECO:0000259" key="7">
    <source>
        <dbReference type="PROSITE" id="PS50076"/>
    </source>
</evidence>
<dbReference type="SUPFAM" id="SSF46565">
    <property type="entry name" value="Chaperone J-domain"/>
    <property type="match status" value="1"/>
</dbReference>
<dbReference type="CDD" id="cd06257">
    <property type="entry name" value="DnaJ"/>
    <property type="match status" value="1"/>
</dbReference>
<dbReference type="Gene3D" id="1.10.287.110">
    <property type="entry name" value="DnaJ domain"/>
    <property type="match status" value="1"/>
</dbReference>
<organism evidence="9 10">
    <name type="scientific">Macrolepiota fuliginosa MF-IS2</name>
    <dbReference type="NCBI Taxonomy" id="1400762"/>
    <lineage>
        <taxon>Eukaryota</taxon>
        <taxon>Fungi</taxon>
        <taxon>Dikarya</taxon>
        <taxon>Basidiomycota</taxon>
        <taxon>Agaricomycotina</taxon>
        <taxon>Agaricomycetes</taxon>
        <taxon>Agaricomycetidae</taxon>
        <taxon>Agaricales</taxon>
        <taxon>Agaricineae</taxon>
        <taxon>Agaricaceae</taxon>
        <taxon>Macrolepiota</taxon>
    </lineage>
</organism>
<accession>A0A9P5X4C5</accession>
<comment type="function">
    <text evidence="1">Required for the first step of diphthamide biosynthesis, the transfer of 3-amino-3-carboxypropyl from S-adenosyl-L-methionine to a histidine residue. Diphthamide is a post-translational modification of histidine which occurs in elongation factor 2.</text>
</comment>
<proteinExistence type="inferred from homology"/>
<keyword evidence="5" id="KW-0862">Zinc</keyword>
<dbReference type="PANTHER" id="PTHR45255">
    <property type="entry name" value="DNAJ HOMOLOG SUBFAMILY C MEMBER 24"/>
    <property type="match status" value="1"/>
</dbReference>